<keyword evidence="6" id="KW-0175">Coiled coil</keyword>
<dbReference type="InterPro" id="IPR026022">
    <property type="entry name" value="PhoU_dom"/>
</dbReference>
<evidence type="ECO:0000313" key="9">
    <source>
        <dbReference type="EMBL" id="TXC78889.1"/>
    </source>
</evidence>
<dbReference type="Proteomes" id="UP000321168">
    <property type="component" value="Unassembled WGS sequence"/>
</dbReference>
<reference evidence="9 10" key="1">
    <citation type="submission" date="2019-08" db="EMBL/GenBank/DDBJ databases">
        <title>Genome of Luteibaculum oceani JCM 18817.</title>
        <authorList>
            <person name="Bowman J.P."/>
        </authorList>
    </citation>
    <scope>NUCLEOTIDE SEQUENCE [LARGE SCALE GENOMIC DNA]</scope>
    <source>
        <strain evidence="9 10">JCM 18817</strain>
    </source>
</reference>
<feature type="transmembrane region" description="Helical" evidence="7">
    <location>
        <begin position="54"/>
        <end position="78"/>
    </location>
</feature>
<evidence type="ECO:0000256" key="7">
    <source>
        <dbReference type="SAM" id="Phobius"/>
    </source>
</evidence>
<proteinExistence type="predicted"/>
<comment type="caution">
    <text evidence="9">The sequence shown here is derived from an EMBL/GenBank/DDBJ whole genome shotgun (WGS) entry which is preliminary data.</text>
</comment>
<dbReference type="GO" id="GO:0005436">
    <property type="term" value="F:sodium:phosphate symporter activity"/>
    <property type="evidence" value="ECO:0007669"/>
    <property type="project" value="InterPro"/>
</dbReference>
<feature type="transmembrane region" description="Helical" evidence="7">
    <location>
        <begin position="257"/>
        <end position="277"/>
    </location>
</feature>
<evidence type="ECO:0000256" key="3">
    <source>
        <dbReference type="ARBA" id="ARBA00022692"/>
    </source>
</evidence>
<keyword evidence="2" id="KW-1003">Cell membrane</keyword>
<keyword evidence="10" id="KW-1185">Reference proteome</keyword>
<dbReference type="AlphaFoldDB" id="A0A5C6V129"/>
<keyword evidence="4 7" id="KW-1133">Transmembrane helix</keyword>
<dbReference type="PANTHER" id="PTHR10010:SF46">
    <property type="entry name" value="SODIUM-DEPENDENT PHOSPHATE TRANSPORT PROTEIN 2B"/>
    <property type="match status" value="1"/>
</dbReference>
<dbReference type="GO" id="GO:0005886">
    <property type="term" value="C:plasma membrane"/>
    <property type="evidence" value="ECO:0007669"/>
    <property type="project" value="UniProtKB-SubCell"/>
</dbReference>
<evidence type="ECO:0000256" key="6">
    <source>
        <dbReference type="SAM" id="Coils"/>
    </source>
</evidence>
<evidence type="ECO:0000313" key="10">
    <source>
        <dbReference type="Proteomes" id="UP000321168"/>
    </source>
</evidence>
<dbReference type="InterPro" id="IPR038078">
    <property type="entry name" value="PhoU-like_sf"/>
</dbReference>
<evidence type="ECO:0000256" key="4">
    <source>
        <dbReference type="ARBA" id="ARBA00022989"/>
    </source>
</evidence>
<dbReference type="OrthoDB" id="9763003at2"/>
<feature type="transmembrane region" description="Helical" evidence="7">
    <location>
        <begin position="178"/>
        <end position="198"/>
    </location>
</feature>
<dbReference type="Gene3D" id="1.20.58.220">
    <property type="entry name" value="Phosphate transport system protein phou homolog 2, domain 2"/>
    <property type="match status" value="1"/>
</dbReference>
<protein>
    <submittedName>
        <fullName evidence="9">Na/Pi cotransporter family protein</fullName>
    </submittedName>
</protein>
<keyword evidence="5 7" id="KW-0472">Membrane</keyword>
<dbReference type="PANTHER" id="PTHR10010">
    <property type="entry name" value="SOLUTE CARRIER FAMILY 34 SODIUM PHOSPHATE , MEMBER 2-RELATED"/>
    <property type="match status" value="1"/>
</dbReference>
<feature type="transmembrane region" description="Helical" evidence="7">
    <location>
        <begin position="140"/>
        <end position="158"/>
    </location>
</feature>
<evidence type="ECO:0000256" key="5">
    <source>
        <dbReference type="ARBA" id="ARBA00023136"/>
    </source>
</evidence>
<evidence type="ECO:0000256" key="2">
    <source>
        <dbReference type="ARBA" id="ARBA00022475"/>
    </source>
</evidence>
<dbReference type="NCBIfam" id="NF037997">
    <property type="entry name" value="Na_Pi_symport"/>
    <property type="match status" value="1"/>
</dbReference>
<keyword evidence="3 7" id="KW-0812">Transmembrane</keyword>
<feature type="domain" description="PhoU" evidence="8">
    <location>
        <begin position="363"/>
        <end position="452"/>
    </location>
</feature>
<dbReference type="EMBL" id="VORB01000005">
    <property type="protein sequence ID" value="TXC78889.1"/>
    <property type="molecule type" value="Genomic_DNA"/>
</dbReference>
<comment type="subcellular location">
    <subcellularLocation>
        <location evidence="1">Cell membrane</location>
        <topology evidence="1">Multi-pass membrane protein</topology>
    </subcellularLocation>
</comment>
<dbReference type="Pfam" id="PF01895">
    <property type="entry name" value="PhoU"/>
    <property type="match status" value="1"/>
</dbReference>
<feature type="transmembrane region" description="Helical" evidence="7">
    <location>
        <begin position="114"/>
        <end position="133"/>
    </location>
</feature>
<accession>A0A5C6V129</accession>
<organism evidence="9 10">
    <name type="scientific">Luteibaculum oceani</name>
    <dbReference type="NCBI Taxonomy" id="1294296"/>
    <lineage>
        <taxon>Bacteria</taxon>
        <taxon>Pseudomonadati</taxon>
        <taxon>Bacteroidota</taxon>
        <taxon>Flavobacteriia</taxon>
        <taxon>Flavobacteriales</taxon>
        <taxon>Luteibaculaceae</taxon>
        <taxon>Luteibaculum</taxon>
    </lineage>
</organism>
<evidence type="ECO:0000259" key="8">
    <source>
        <dbReference type="Pfam" id="PF01895"/>
    </source>
</evidence>
<dbReference type="Pfam" id="PF02690">
    <property type="entry name" value="Na_Pi_cotrans"/>
    <property type="match status" value="2"/>
</dbReference>
<name>A0A5C6V129_9FLAO</name>
<dbReference type="InterPro" id="IPR003841">
    <property type="entry name" value="Na/Pi_transpt"/>
</dbReference>
<evidence type="ECO:0000256" key="1">
    <source>
        <dbReference type="ARBA" id="ARBA00004651"/>
    </source>
</evidence>
<dbReference type="GO" id="GO:0044341">
    <property type="term" value="P:sodium-dependent phosphate transport"/>
    <property type="evidence" value="ECO:0007669"/>
    <property type="project" value="InterPro"/>
</dbReference>
<dbReference type="SUPFAM" id="SSF109755">
    <property type="entry name" value="PhoU-like"/>
    <property type="match status" value="1"/>
</dbReference>
<gene>
    <name evidence="9" type="ORF">FRX97_06655</name>
</gene>
<sequence>MKSMDLFFIVLKCFGALALFIYGMKTMSEGIQKLAGKNLRSTLNRLTNNRVTSIFTGLLTTGLVQSSSAISVLVVGFVHAGIIKLRQAMGVIMGANIGTTSTAVLVTALGFTNYSINTLALPMVALGLPLLFSKKDSHRSLSSFLIGFSILLLSIEFLRDAIPGIDLDAVSFVENISSAWWLSSIAFILTGFILTLLLQSSSATMALTLVLCEQEAITLEFAGLMVVGANIGTTITANIAAVIANAHGKRVARFHSLFNIIGALWFVPALAWMIRVVTNGIHSFNLGMEMGFEIEKWILVILHISFNVITTLLIIPFVPALESWLEKWIQPKTAKDEKYSLEYIDSGVMKTPELALLEVTREITKLAKESAANCKKVSRLLETTDRAIQEEILAEIRQHEAATDKAEEEVTKYLSRLTEDVISNETSLKVGRLLSIINDIETIGDLYYQITKIFDRKIEKEIYFLPNQRDGIKSMIDLLEEANQLMINNMLHQEGRTDNLEHAYRLESAINKKRNSLRKLHLKGIESGDFNIKSAMVFSELYTSIERIGDHVLKINEAHAGIMS</sequence>
<feature type="transmembrane region" description="Helical" evidence="7">
    <location>
        <begin position="297"/>
        <end position="318"/>
    </location>
</feature>
<feature type="coiled-coil region" evidence="6">
    <location>
        <begin position="389"/>
        <end position="416"/>
    </location>
</feature>